<gene>
    <name evidence="1" type="ORF">KI387_023710</name>
</gene>
<accession>A0AA38G5L8</accession>
<dbReference type="EMBL" id="JAHRHJ020000005">
    <property type="protein sequence ID" value="KAH9315083.1"/>
    <property type="molecule type" value="Genomic_DNA"/>
</dbReference>
<evidence type="ECO:0000313" key="1">
    <source>
        <dbReference type="EMBL" id="KAH9315083.1"/>
    </source>
</evidence>
<reference evidence="1 2" key="1">
    <citation type="journal article" date="2021" name="Nat. Plants">
        <title>The Taxus genome provides insights into paclitaxel biosynthesis.</title>
        <authorList>
            <person name="Xiong X."/>
            <person name="Gou J."/>
            <person name="Liao Q."/>
            <person name="Li Y."/>
            <person name="Zhou Q."/>
            <person name="Bi G."/>
            <person name="Li C."/>
            <person name="Du R."/>
            <person name="Wang X."/>
            <person name="Sun T."/>
            <person name="Guo L."/>
            <person name="Liang H."/>
            <person name="Lu P."/>
            <person name="Wu Y."/>
            <person name="Zhang Z."/>
            <person name="Ro D.K."/>
            <person name="Shang Y."/>
            <person name="Huang S."/>
            <person name="Yan J."/>
        </authorList>
    </citation>
    <scope>NUCLEOTIDE SEQUENCE [LARGE SCALE GENOMIC DNA]</scope>
    <source>
        <strain evidence="1">Ta-2019</strain>
    </source>
</reference>
<feature type="non-terminal residue" evidence="1">
    <location>
        <position position="100"/>
    </location>
</feature>
<protein>
    <submittedName>
        <fullName evidence="1">Uncharacterized protein</fullName>
    </submittedName>
</protein>
<evidence type="ECO:0000313" key="2">
    <source>
        <dbReference type="Proteomes" id="UP000824469"/>
    </source>
</evidence>
<proteinExistence type="predicted"/>
<comment type="caution">
    <text evidence="1">The sequence shown here is derived from an EMBL/GenBank/DDBJ whole genome shotgun (WGS) entry which is preliminary data.</text>
</comment>
<dbReference type="AlphaFoldDB" id="A0AA38G5L8"/>
<organism evidence="1 2">
    <name type="scientific">Taxus chinensis</name>
    <name type="common">Chinese yew</name>
    <name type="synonym">Taxus wallichiana var. chinensis</name>
    <dbReference type="NCBI Taxonomy" id="29808"/>
    <lineage>
        <taxon>Eukaryota</taxon>
        <taxon>Viridiplantae</taxon>
        <taxon>Streptophyta</taxon>
        <taxon>Embryophyta</taxon>
        <taxon>Tracheophyta</taxon>
        <taxon>Spermatophyta</taxon>
        <taxon>Pinopsida</taxon>
        <taxon>Pinidae</taxon>
        <taxon>Conifers II</taxon>
        <taxon>Cupressales</taxon>
        <taxon>Taxaceae</taxon>
        <taxon>Taxus</taxon>
    </lineage>
</organism>
<name>A0AA38G5L8_TAXCH</name>
<feature type="non-terminal residue" evidence="1">
    <location>
        <position position="1"/>
    </location>
</feature>
<dbReference type="Proteomes" id="UP000824469">
    <property type="component" value="Unassembled WGS sequence"/>
</dbReference>
<keyword evidence="2" id="KW-1185">Reference proteome</keyword>
<sequence>ASLAYATTFVQLTKMKFQRTRHCLVGLCLDSEPRHKTIIAQNSHANAEIINRRDAILFIGLTAGLCFDLSLMHDARGTGLPPEEKTKLCDATCEKELENV</sequence>